<organism evidence="4 5">
    <name type="scientific">Dactylosporangium roseum</name>
    <dbReference type="NCBI Taxonomy" id="47989"/>
    <lineage>
        <taxon>Bacteria</taxon>
        <taxon>Bacillati</taxon>
        <taxon>Actinomycetota</taxon>
        <taxon>Actinomycetes</taxon>
        <taxon>Micromonosporales</taxon>
        <taxon>Micromonosporaceae</taxon>
        <taxon>Dactylosporangium</taxon>
    </lineage>
</organism>
<evidence type="ECO:0000313" key="5">
    <source>
        <dbReference type="Proteomes" id="UP001058271"/>
    </source>
</evidence>
<dbReference type="InterPro" id="IPR049704">
    <property type="entry name" value="Aminotrans_3_PPA_site"/>
</dbReference>
<dbReference type="CDD" id="cd00610">
    <property type="entry name" value="OAT_like"/>
    <property type="match status" value="1"/>
</dbReference>
<dbReference type="InterPro" id="IPR015424">
    <property type="entry name" value="PyrdxlP-dep_Trfase"/>
</dbReference>
<evidence type="ECO:0000256" key="3">
    <source>
        <dbReference type="RuleBase" id="RU003560"/>
    </source>
</evidence>
<dbReference type="InterPro" id="IPR005814">
    <property type="entry name" value="Aminotrans_3"/>
</dbReference>
<dbReference type="SUPFAM" id="SSF53383">
    <property type="entry name" value="PLP-dependent transferases"/>
    <property type="match status" value="1"/>
</dbReference>
<evidence type="ECO:0000313" key="4">
    <source>
        <dbReference type="EMBL" id="UWZ39312.1"/>
    </source>
</evidence>
<dbReference type="InterPro" id="IPR015421">
    <property type="entry name" value="PyrdxlP-dep_Trfase_major"/>
</dbReference>
<dbReference type="PANTHER" id="PTHR43094:SF1">
    <property type="entry name" value="AMINOTRANSFERASE CLASS-III"/>
    <property type="match status" value="1"/>
</dbReference>
<dbReference type="Gene3D" id="3.40.640.10">
    <property type="entry name" value="Type I PLP-dependent aspartate aminotransferase-like (Major domain)"/>
    <property type="match status" value="1"/>
</dbReference>
<keyword evidence="4" id="KW-0808">Transferase</keyword>
<gene>
    <name evidence="4" type="ORF">Drose_14360</name>
</gene>
<name>A0ABY5ZEY2_9ACTN</name>
<dbReference type="GO" id="GO:0008483">
    <property type="term" value="F:transaminase activity"/>
    <property type="evidence" value="ECO:0007669"/>
    <property type="project" value="UniProtKB-KW"/>
</dbReference>
<dbReference type="PROSITE" id="PS00600">
    <property type="entry name" value="AA_TRANSFER_CLASS_3"/>
    <property type="match status" value="1"/>
</dbReference>
<keyword evidence="2 3" id="KW-0663">Pyridoxal phosphate</keyword>
<dbReference type="PANTHER" id="PTHR43094">
    <property type="entry name" value="AMINOTRANSFERASE"/>
    <property type="match status" value="1"/>
</dbReference>
<keyword evidence="5" id="KW-1185">Reference proteome</keyword>
<dbReference type="Proteomes" id="UP001058271">
    <property type="component" value="Chromosome"/>
</dbReference>
<evidence type="ECO:0000256" key="2">
    <source>
        <dbReference type="ARBA" id="ARBA00022898"/>
    </source>
</evidence>
<proteinExistence type="inferred from homology"/>
<sequence length="399" mass="41898">MLVKGTGCYVTDQHGREYLDASSPNLTCGYAVPEVAHAVGEQASRMHGYDLSVASHDTAGALAERVAGLMPADLSRTLLTNSGTEAVEAALLIAGMYAGLRGDPRTRVVTFATGYHGSTVLARSLSGLAHLDHPFHQPMPVTRVTLPSPAREMRSPEALDMLLAAFRAALAGDGQEPPLAVVVEPLINVGGGVVLPPGFLSGLRRLCDEYGALLILDEVSTGYGRTGRMFAFEHEGVVADIVVTSKGLAGGYAPISAVSVRESIYTAFGRDPFVGGLRFGQTTSGHGIACAAALATLDLLVRDDLAGRAQRLGEVLMDALRELAGTRGVADVRGMGLFVSLEFEDETTAVAVVTAAQQRGLLLRRQGAVVMAVPPLTIDETTLDLLVERIRSAVREVAA</sequence>
<dbReference type="Pfam" id="PF00202">
    <property type="entry name" value="Aminotran_3"/>
    <property type="match status" value="1"/>
</dbReference>
<dbReference type="Gene3D" id="3.90.1150.10">
    <property type="entry name" value="Aspartate Aminotransferase, domain 1"/>
    <property type="match status" value="1"/>
</dbReference>
<protein>
    <submittedName>
        <fullName evidence="4">Aspartate aminotransferase family protein</fullName>
    </submittedName>
</protein>
<comment type="similarity">
    <text evidence="1 3">Belongs to the class-III pyridoxal-phosphate-dependent aminotransferase family.</text>
</comment>
<accession>A0ABY5ZEY2</accession>
<keyword evidence="4" id="KW-0032">Aminotransferase</keyword>
<dbReference type="EMBL" id="CP073721">
    <property type="protein sequence ID" value="UWZ39312.1"/>
    <property type="molecule type" value="Genomic_DNA"/>
</dbReference>
<dbReference type="RefSeq" id="WP_260728711.1">
    <property type="nucleotide sequence ID" value="NZ_BAAABS010000056.1"/>
</dbReference>
<evidence type="ECO:0000256" key="1">
    <source>
        <dbReference type="ARBA" id="ARBA00008954"/>
    </source>
</evidence>
<dbReference type="PIRSF" id="PIRSF000521">
    <property type="entry name" value="Transaminase_4ab_Lys_Orn"/>
    <property type="match status" value="1"/>
</dbReference>
<dbReference type="InterPro" id="IPR015422">
    <property type="entry name" value="PyrdxlP-dep_Trfase_small"/>
</dbReference>
<reference evidence="4" key="1">
    <citation type="submission" date="2021-04" db="EMBL/GenBank/DDBJ databases">
        <title>Biosynthetic gene clusters of Dactylosporangioum roseum.</title>
        <authorList>
            <person name="Hartkoorn R.C."/>
            <person name="Beaudoing E."/>
            <person name="Hot D."/>
            <person name="Moureu S."/>
        </authorList>
    </citation>
    <scope>NUCLEOTIDE SEQUENCE</scope>
    <source>
        <strain evidence="4">NRRL B-16295</strain>
    </source>
</reference>